<reference evidence="5 6" key="1">
    <citation type="submission" date="2024-01" db="EMBL/GenBank/DDBJ databases">
        <authorList>
            <person name="Waweru B."/>
        </authorList>
    </citation>
    <scope>NUCLEOTIDE SEQUENCE [LARGE SCALE GENOMIC DNA]</scope>
</reference>
<dbReference type="InterPro" id="IPR038408">
    <property type="entry name" value="GNK2_sf"/>
</dbReference>
<feature type="region of interest" description="Disordered" evidence="3">
    <location>
        <begin position="294"/>
        <end position="327"/>
    </location>
</feature>
<organism evidence="5 6">
    <name type="scientific">Dovyalis caffra</name>
    <dbReference type="NCBI Taxonomy" id="77055"/>
    <lineage>
        <taxon>Eukaryota</taxon>
        <taxon>Viridiplantae</taxon>
        <taxon>Streptophyta</taxon>
        <taxon>Embryophyta</taxon>
        <taxon>Tracheophyta</taxon>
        <taxon>Spermatophyta</taxon>
        <taxon>Magnoliopsida</taxon>
        <taxon>eudicotyledons</taxon>
        <taxon>Gunneridae</taxon>
        <taxon>Pentapetalae</taxon>
        <taxon>rosids</taxon>
        <taxon>fabids</taxon>
        <taxon>Malpighiales</taxon>
        <taxon>Salicaceae</taxon>
        <taxon>Flacourtieae</taxon>
        <taxon>Dovyalis</taxon>
    </lineage>
</organism>
<dbReference type="FunFam" id="3.30.430.20:FF:000002">
    <property type="entry name" value="Cysteine-rich receptor-like protein kinase 10"/>
    <property type="match status" value="1"/>
</dbReference>
<evidence type="ECO:0000313" key="6">
    <source>
        <dbReference type="Proteomes" id="UP001314170"/>
    </source>
</evidence>
<evidence type="ECO:0000256" key="1">
    <source>
        <dbReference type="ARBA" id="ARBA00022729"/>
    </source>
</evidence>
<dbReference type="Gene3D" id="3.30.430.20">
    <property type="entry name" value="Gnk2 domain, C-X8-C-X2-C motif"/>
    <property type="match status" value="2"/>
</dbReference>
<dbReference type="FunFam" id="3.30.430.20:FF:000003">
    <property type="entry name" value="Cysteine-rich RLK (RECEPTOR-like protein kinase) 10"/>
    <property type="match status" value="1"/>
</dbReference>
<dbReference type="CDD" id="cd02972">
    <property type="entry name" value="DsbA_family"/>
    <property type="match status" value="1"/>
</dbReference>
<name>A0AAV1S5G1_9ROSI</name>
<evidence type="ECO:0000313" key="5">
    <source>
        <dbReference type="EMBL" id="CAK7346127.1"/>
    </source>
</evidence>
<dbReference type="SUPFAM" id="SSF52833">
    <property type="entry name" value="Thioredoxin-like"/>
    <property type="match status" value="1"/>
</dbReference>
<comment type="caution">
    <text evidence="5">The sequence shown here is derived from an EMBL/GenBank/DDBJ whole genome shotgun (WGS) entry which is preliminary data.</text>
</comment>
<keyword evidence="2" id="KW-0677">Repeat</keyword>
<gene>
    <name evidence="5" type="ORF">DCAF_LOCUS18797</name>
</gene>
<protein>
    <recommendedName>
        <fullName evidence="4">Gnk2-homologous domain-containing protein</fullName>
    </recommendedName>
</protein>
<keyword evidence="1" id="KW-0732">Signal</keyword>
<dbReference type="PROSITE" id="PS51473">
    <property type="entry name" value="GNK2"/>
    <property type="match status" value="2"/>
</dbReference>
<proteinExistence type="predicted"/>
<dbReference type="EMBL" id="CAWUPB010001173">
    <property type="protein sequence ID" value="CAK7346127.1"/>
    <property type="molecule type" value="Genomic_DNA"/>
</dbReference>
<feature type="domain" description="Gnk2-homologous" evidence="4">
    <location>
        <begin position="68"/>
        <end position="173"/>
    </location>
</feature>
<evidence type="ECO:0000256" key="3">
    <source>
        <dbReference type="SAM" id="MobiDB-lite"/>
    </source>
</evidence>
<keyword evidence="6" id="KW-1185">Reference proteome</keyword>
<dbReference type="InterPro" id="IPR036249">
    <property type="entry name" value="Thioredoxin-like_sf"/>
</dbReference>
<dbReference type="CDD" id="cd23509">
    <property type="entry name" value="Gnk2-like"/>
    <property type="match status" value="2"/>
</dbReference>
<dbReference type="AlphaFoldDB" id="A0AAV1S5G1"/>
<dbReference type="Gene3D" id="3.40.30.10">
    <property type="entry name" value="Glutaredoxin"/>
    <property type="match status" value="1"/>
</dbReference>
<dbReference type="InterPro" id="IPR002902">
    <property type="entry name" value="GNK2"/>
</dbReference>
<feature type="domain" description="Gnk2-homologous" evidence="4">
    <location>
        <begin position="179"/>
        <end position="288"/>
    </location>
</feature>
<sequence length="477" mass="53555">MTWNFGRRNYGENNGKGKRLILGNGKEREKCYGFPVLETTRFVFAKQILKRHNRVTQLEYWSWKENDKKVWEEFPIPHSAPITTNTKANLNLLLSSLSSNVTRNNINGFYNVSAGQDPDAVYGMFLCRGDVRNSVCRSCVNFATKDVLGRCPNEKVAVIWFDECELRYSNRNIFSTVDQDLTLIMSSPNNVTVQPERFNQLVATTINDIASRAAAAPSGARKFAVQQANYTGEQKLYTLVQCTPDLPSSGCSRCLEDAISILRNCCDRRQGGRVIFASCNFRYELYELYNATAAAEASPPPPPPPPAALTPPPASGSGERPKAQNLPPARYDGFVYENRQGDLDSILIEAFYDPVCPDSSDSWPPLKEALKHYGSCVWLIVHLLPLPYHDNAFVTSRALHIANALNSSFTFPLLEQFFKHQEKFYNSKTSNLSKVAILKEVVKFATVVVGNSYSSAFESGFNDRQTDLKTRVSFKVR</sequence>
<feature type="compositionally biased region" description="Pro residues" evidence="3">
    <location>
        <begin position="298"/>
        <end position="314"/>
    </location>
</feature>
<evidence type="ECO:0000259" key="4">
    <source>
        <dbReference type="PROSITE" id="PS51473"/>
    </source>
</evidence>
<dbReference type="Pfam" id="PF01657">
    <property type="entry name" value="Stress-antifung"/>
    <property type="match status" value="2"/>
</dbReference>
<dbReference type="PANTHER" id="PTHR33875:SF2">
    <property type="entry name" value="ACR183CP"/>
    <property type="match status" value="1"/>
</dbReference>
<accession>A0AAV1S5G1</accession>
<dbReference type="PANTHER" id="PTHR33875">
    <property type="entry name" value="OS09G0542200 PROTEIN"/>
    <property type="match status" value="1"/>
</dbReference>
<evidence type="ECO:0000256" key="2">
    <source>
        <dbReference type="ARBA" id="ARBA00022737"/>
    </source>
</evidence>
<dbReference type="Proteomes" id="UP001314170">
    <property type="component" value="Unassembled WGS sequence"/>
</dbReference>